<proteinExistence type="predicted"/>
<dbReference type="Proteomes" id="UP001558652">
    <property type="component" value="Unassembled WGS sequence"/>
</dbReference>
<sequence length="201" mass="23002">MASKHRKMFYQNKKQETTEIGDHCTMRQGGRSKQLCCKYLAASLIGWEILSRVQLCPHAHTTDKRKRETIYVTTTAPYPNLSRFKHPKLLDFAINHPTIPRYTGGSELVFPPPFSSGPDASEKLELYLVEVRWVFTPGSTPSSQDKHRRCKWSYAWVLHAPTEMTAEVGPRALRGSAICGRITLFASRDVTIIEKNRLRRL</sequence>
<keyword evidence="2" id="KW-1185">Reference proteome</keyword>
<reference evidence="1 2" key="1">
    <citation type="submission" date="2024-07" db="EMBL/GenBank/DDBJ databases">
        <title>Chromosome-level genome assembly of the water stick insect Ranatra chinensis (Heteroptera: Nepidae).</title>
        <authorList>
            <person name="Liu X."/>
        </authorList>
    </citation>
    <scope>NUCLEOTIDE SEQUENCE [LARGE SCALE GENOMIC DNA]</scope>
    <source>
        <strain evidence="1">Cailab_2021Rc</strain>
        <tissue evidence="1">Muscle</tissue>
    </source>
</reference>
<dbReference type="EMBL" id="JBFDAA010000004">
    <property type="protein sequence ID" value="KAL1137609.1"/>
    <property type="molecule type" value="Genomic_DNA"/>
</dbReference>
<organism evidence="1 2">
    <name type="scientific">Ranatra chinensis</name>
    <dbReference type="NCBI Taxonomy" id="642074"/>
    <lineage>
        <taxon>Eukaryota</taxon>
        <taxon>Metazoa</taxon>
        <taxon>Ecdysozoa</taxon>
        <taxon>Arthropoda</taxon>
        <taxon>Hexapoda</taxon>
        <taxon>Insecta</taxon>
        <taxon>Pterygota</taxon>
        <taxon>Neoptera</taxon>
        <taxon>Paraneoptera</taxon>
        <taxon>Hemiptera</taxon>
        <taxon>Heteroptera</taxon>
        <taxon>Panheteroptera</taxon>
        <taxon>Nepomorpha</taxon>
        <taxon>Nepidae</taxon>
        <taxon>Ranatrinae</taxon>
        <taxon>Ranatra</taxon>
    </lineage>
</organism>
<evidence type="ECO:0000313" key="2">
    <source>
        <dbReference type="Proteomes" id="UP001558652"/>
    </source>
</evidence>
<gene>
    <name evidence="1" type="ORF">AAG570_009305</name>
</gene>
<protein>
    <submittedName>
        <fullName evidence="1">Uncharacterized protein</fullName>
    </submittedName>
</protein>
<name>A0ABD0ZC10_9HEMI</name>
<comment type="caution">
    <text evidence="1">The sequence shown here is derived from an EMBL/GenBank/DDBJ whole genome shotgun (WGS) entry which is preliminary data.</text>
</comment>
<dbReference type="AlphaFoldDB" id="A0ABD0ZC10"/>
<accession>A0ABD0ZC10</accession>
<evidence type="ECO:0000313" key="1">
    <source>
        <dbReference type="EMBL" id="KAL1137609.1"/>
    </source>
</evidence>